<dbReference type="PIRSF" id="PIRSF001221">
    <property type="entry name" value="Amidase_fungi"/>
    <property type="match status" value="1"/>
</dbReference>
<dbReference type="GeneID" id="59234032"/>
<dbReference type="RefSeq" id="XP_037142124.1">
    <property type="nucleotide sequence ID" value="XM_037286229.1"/>
</dbReference>
<evidence type="ECO:0000313" key="8">
    <source>
        <dbReference type="EMBL" id="QLG70396.1"/>
    </source>
</evidence>
<reference evidence="8 9" key="1">
    <citation type="submission" date="2020-07" db="EMBL/GenBank/DDBJ databases">
        <title>The yeast mating-type switching endonuclease HO is a domesticated member of an unorthodox homing genetic element family.</title>
        <authorList>
            <person name="Coughlan A.Y."/>
            <person name="Lombardi L."/>
            <person name="Braun-Galleani S."/>
            <person name="Martos A.R."/>
            <person name="Galeote V."/>
            <person name="Bigey F."/>
            <person name="Dequin S."/>
            <person name="Byrne K.P."/>
            <person name="Wolfe K.H."/>
        </authorList>
    </citation>
    <scope>NUCLEOTIDE SEQUENCE [LARGE SCALE GENOMIC DNA]</scope>
    <source>
        <strain evidence="8 9">NRRL Y-6702</strain>
    </source>
</reference>
<dbReference type="PANTHER" id="PTHR46072">
    <property type="entry name" value="AMIDASE-RELATED-RELATED"/>
    <property type="match status" value="1"/>
</dbReference>
<feature type="active site" description="Charge relay system" evidence="5">
    <location>
        <position position="159"/>
    </location>
</feature>
<dbReference type="OrthoDB" id="6428749at2759"/>
<evidence type="ECO:0000256" key="4">
    <source>
        <dbReference type="ARBA" id="ARBA00022801"/>
    </source>
</evidence>
<evidence type="ECO:0000256" key="1">
    <source>
        <dbReference type="ARBA" id="ARBA00001311"/>
    </source>
</evidence>
<dbReference type="SUPFAM" id="SSF75304">
    <property type="entry name" value="Amidase signature (AS) enzymes"/>
    <property type="match status" value="1"/>
</dbReference>
<sequence>MTFSQAVTPAADEAKFQKYEPLIEKYNQDKWAQIERFDPHFYKLCLSKLPKECELDSEPINATQFVTEKEYGLLSNLEYKIVNAYTMSELLAKQRSGELSAETIAKSYIKSAIIAQFTTNAAMQFLIPQALEKAKRLDGHLKRTGELIGPMHGIPISLKEHMNYEGQITTASYVSLIDNVVKESAVTTQIFDKLGAVFHVRTSQPQCIMHLDTWNNISGRTRNPLSTRLSPGGSSGGESAMVGMHGSVIGVGSDIGGSIRCPSAFANLFGLCPTTKRLSSMHCVSGGRGQESIPSTEGPLARSIEELEYFMDSYINHGKPWEYDPTNVPIPWKPASLPADRKIRIGVLSTDNLVTPYPAVTRGINETVAALLESAKFEFVDLTPHWFTETEMEEIYNCNLKLYTVDGNQQQLELVEPSGEPVLPLTKHFLEFGGGNELSVYENKKLNIKRDSVRLAVFEKFFSRKPGSLNVDFILSPTYVGPSEIPGQSLYWGYTSFWNLTDYPNVVFPTGHTHDKAIDTFEAPDKLRGNKYEKMVWLNDDAKTLKYDPEHYVGGPVALQLTGRRFHDEDVVAAVKLISDTLKLSRR</sequence>
<gene>
    <name evidence="8" type="ORF">HG535_0A03350</name>
</gene>
<dbReference type="PANTHER" id="PTHR46072:SF4">
    <property type="entry name" value="AMIDASE C550.07-RELATED"/>
    <property type="match status" value="1"/>
</dbReference>
<feature type="active site" description="Acyl-ester intermediate" evidence="5">
    <location>
        <position position="258"/>
    </location>
</feature>
<name>A0A7H9AVN1_ZYGMR</name>
<dbReference type="Proteomes" id="UP000509704">
    <property type="component" value="Chromosome 1"/>
</dbReference>
<proteinExistence type="inferred from homology"/>
<dbReference type="KEGG" id="zmk:HG535_0A03350"/>
<dbReference type="Pfam" id="PF01425">
    <property type="entry name" value="Amidase"/>
    <property type="match status" value="1"/>
</dbReference>
<evidence type="ECO:0000256" key="5">
    <source>
        <dbReference type="PIRSR" id="PIRSR001221-1"/>
    </source>
</evidence>
<keyword evidence="4" id="KW-0378">Hydrolase</keyword>
<dbReference type="EC" id="3.5.1.4" evidence="3"/>
<dbReference type="GO" id="GO:0004040">
    <property type="term" value="F:amidase activity"/>
    <property type="evidence" value="ECO:0007669"/>
    <property type="project" value="UniProtKB-EC"/>
</dbReference>
<organism evidence="8 9">
    <name type="scientific">Zygotorulaspora mrakii</name>
    <name type="common">Zygosaccharomyces mrakii</name>
    <dbReference type="NCBI Taxonomy" id="42260"/>
    <lineage>
        <taxon>Eukaryota</taxon>
        <taxon>Fungi</taxon>
        <taxon>Dikarya</taxon>
        <taxon>Ascomycota</taxon>
        <taxon>Saccharomycotina</taxon>
        <taxon>Saccharomycetes</taxon>
        <taxon>Saccharomycetales</taxon>
        <taxon>Saccharomycetaceae</taxon>
        <taxon>Zygotorulaspora</taxon>
    </lineage>
</organism>
<accession>A0A7H9AVN1</accession>
<feature type="active site" description="Charge relay system" evidence="5">
    <location>
        <position position="234"/>
    </location>
</feature>
<feature type="binding site" evidence="6">
    <location>
        <position position="208"/>
    </location>
    <ligand>
        <name>substrate</name>
    </ligand>
</feature>
<keyword evidence="9" id="KW-1185">Reference proteome</keyword>
<comment type="similarity">
    <text evidence="2">Belongs to the amidase family.</text>
</comment>
<dbReference type="EMBL" id="CP058604">
    <property type="protein sequence ID" value="QLG70396.1"/>
    <property type="molecule type" value="Genomic_DNA"/>
</dbReference>
<feature type="domain" description="Amidase" evidence="7">
    <location>
        <begin position="106"/>
        <end position="571"/>
    </location>
</feature>
<dbReference type="PROSITE" id="PS00571">
    <property type="entry name" value="AMIDASES"/>
    <property type="match status" value="1"/>
</dbReference>
<feature type="binding site" evidence="6">
    <location>
        <begin position="255"/>
        <end position="258"/>
    </location>
    <ligand>
        <name>substrate</name>
    </ligand>
</feature>
<dbReference type="InterPro" id="IPR023631">
    <property type="entry name" value="Amidase_dom"/>
</dbReference>
<dbReference type="InterPro" id="IPR020556">
    <property type="entry name" value="Amidase_CS"/>
</dbReference>
<dbReference type="InterPro" id="IPR036928">
    <property type="entry name" value="AS_sf"/>
</dbReference>
<protein>
    <recommendedName>
        <fullName evidence="3">amidase</fullName>
        <ecNumber evidence="3">3.5.1.4</ecNumber>
    </recommendedName>
</protein>
<dbReference type="Gene3D" id="3.90.1300.10">
    <property type="entry name" value="Amidase signature (AS) domain"/>
    <property type="match status" value="1"/>
</dbReference>
<feature type="binding site" evidence="6">
    <location>
        <position position="234"/>
    </location>
    <ligand>
        <name>substrate</name>
    </ligand>
</feature>
<evidence type="ECO:0000313" key="9">
    <source>
        <dbReference type="Proteomes" id="UP000509704"/>
    </source>
</evidence>
<comment type="catalytic activity">
    <reaction evidence="1">
        <text>a monocarboxylic acid amide + H2O = a monocarboxylate + NH4(+)</text>
        <dbReference type="Rhea" id="RHEA:12020"/>
        <dbReference type="ChEBI" id="CHEBI:15377"/>
        <dbReference type="ChEBI" id="CHEBI:28938"/>
        <dbReference type="ChEBI" id="CHEBI:35757"/>
        <dbReference type="ChEBI" id="CHEBI:83628"/>
        <dbReference type="EC" id="3.5.1.4"/>
    </reaction>
</comment>
<evidence type="ECO:0000256" key="6">
    <source>
        <dbReference type="PIRSR" id="PIRSR001221-2"/>
    </source>
</evidence>
<evidence type="ECO:0000259" key="7">
    <source>
        <dbReference type="Pfam" id="PF01425"/>
    </source>
</evidence>
<evidence type="ECO:0000256" key="3">
    <source>
        <dbReference type="ARBA" id="ARBA00012922"/>
    </source>
</evidence>
<evidence type="ECO:0000256" key="2">
    <source>
        <dbReference type="ARBA" id="ARBA00009199"/>
    </source>
</evidence>
<dbReference type="AlphaFoldDB" id="A0A7H9AVN1"/>